<reference evidence="1" key="1">
    <citation type="submission" date="2021-02" db="EMBL/GenBank/DDBJ databases">
        <authorList>
            <person name="Nowell W R."/>
        </authorList>
    </citation>
    <scope>NUCLEOTIDE SEQUENCE</scope>
</reference>
<dbReference type="Proteomes" id="UP000663838">
    <property type="component" value="Unassembled WGS sequence"/>
</dbReference>
<proteinExistence type="predicted"/>
<dbReference type="EMBL" id="CAJOBS010011517">
    <property type="protein sequence ID" value="CAF4945493.1"/>
    <property type="molecule type" value="Genomic_DNA"/>
</dbReference>
<dbReference type="AlphaFoldDB" id="A0A821XKG2"/>
<gene>
    <name evidence="1" type="ORF">TOA249_LOCUS33605</name>
</gene>
<protein>
    <submittedName>
        <fullName evidence="1">Uncharacterized protein</fullName>
    </submittedName>
</protein>
<accession>A0A821XKG2</accession>
<name>A0A821XKG2_9BILA</name>
<feature type="non-terminal residue" evidence="1">
    <location>
        <position position="30"/>
    </location>
</feature>
<organism evidence="1 2">
    <name type="scientific">Rotaria socialis</name>
    <dbReference type="NCBI Taxonomy" id="392032"/>
    <lineage>
        <taxon>Eukaryota</taxon>
        <taxon>Metazoa</taxon>
        <taxon>Spiralia</taxon>
        <taxon>Gnathifera</taxon>
        <taxon>Rotifera</taxon>
        <taxon>Eurotatoria</taxon>
        <taxon>Bdelloidea</taxon>
        <taxon>Philodinida</taxon>
        <taxon>Philodinidae</taxon>
        <taxon>Rotaria</taxon>
    </lineage>
</organism>
<comment type="caution">
    <text evidence="1">The sequence shown here is derived from an EMBL/GenBank/DDBJ whole genome shotgun (WGS) entry which is preliminary data.</text>
</comment>
<evidence type="ECO:0000313" key="2">
    <source>
        <dbReference type="Proteomes" id="UP000663838"/>
    </source>
</evidence>
<sequence length="30" mass="3494">MESLMQQVTKMIERMSNDLFGSHEQPIITV</sequence>
<evidence type="ECO:0000313" key="1">
    <source>
        <dbReference type="EMBL" id="CAF4945493.1"/>
    </source>
</evidence>